<dbReference type="GO" id="GO:0016712">
    <property type="term" value="F:oxidoreductase activity, acting on paired donors, with incorporation or reduction of molecular oxygen, reduced flavin or flavoprotein as one donor, and incorporation of one atom of oxygen"/>
    <property type="evidence" value="ECO:0007669"/>
    <property type="project" value="TreeGrafter"/>
</dbReference>
<dbReference type="Proteomes" id="UP000095280">
    <property type="component" value="Unplaced"/>
</dbReference>
<sequence length="435" mass="49003">SGGSDALLQARAGTYLSVSYSRNLSGVRSGRARAAERQASLSNTAWTLCCCCCPLSASGTWWQPPPWPPPPPLLPAAAPRRQRPRPPPGPRPWPLFGNLFNLERPTFLVAHSKWRRQYGDLVSFTFGSRRFVILNSYAAIKEALTSPEWAEVFSGRINSPFILSMTHGKGIVSAEGELWREHRRFALKVLRDFGFARSGTEEAIHAELAELQQTLDAEPGRGWETDELVPRAIANRAALQLPAGTQDEGFTDFMLASQENLQGNNIGRFIPTAFPGLYSIPGFMRLLQLIGVDVFVFKRNIEVTHRFCRDQIDRHRRNLAEVSEPADFLDAFLLEQQRLNSKRSVTGPHPHGAVHRRHRHDSNTIRWALLYAALHPECQDRIAAEVEAATGNSRLPVYRDKKAMHFTMAFIDEVQRYSTLAPFSVGHRCTRDIRF</sequence>
<reference evidence="5" key="1">
    <citation type="submission" date="2016-11" db="UniProtKB">
        <authorList>
            <consortium name="WormBaseParasite"/>
        </authorList>
    </citation>
    <scope>IDENTIFICATION</scope>
</reference>
<dbReference type="PANTHER" id="PTHR24300">
    <property type="entry name" value="CYTOCHROME P450 508A4-RELATED"/>
    <property type="match status" value="1"/>
</dbReference>
<dbReference type="WBParaSite" id="maker-uti_cns_0018715-snap-gene-0.2-mRNA-1">
    <property type="protein sequence ID" value="maker-uti_cns_0018715-snap-gene-0.2-mRNA-1"/>
    <property type="gene ID" value="maker-uti_cns_0018715-snap-gene-0.2"/>
</dbReference>
<dbReference type="InterPro" id="IPR036396">
    <property type="entry name" value="Cyt_P450_sf"/>
</dbReference>
<evidence type="ECO:0000256" key="3">
    <source>
        <dbReference type="ARBA" id="ARBA00023004"/>
    </source>
</evidence>
<dbReference type="InterPro" id="IPR050182">
    <property type="entry name" value="Cytochrome_P450_fam2"/>
</dbReference>
<dbReference type="AlphaFoldDB" id="A0A1I8IXR2"/>
<dbReference type="PANTHER" id="PTHR24300:SF403">
    <property type="entry name" value="CYTOCHROME P450 306A1"/>
    <property type="match status" value="1"/>
</dbReference>
<name>A0A1I8IXR2_9PLAT</name>
<dbReference type="GO" id="GO:0005737">
    <property type="term" value="C:cytoplasm"/>
    <property type="evidence" value="ECO:0007669"/>
    <property type="project" value="TreeGrafter"/>
</dbReference>
<dbReference type="SUPFAM" id="SSF48264">
    <property type="entry name" value="Cytochrome P450"/>
    <property type="match status" value="1"/>
</dbReference>
<evidence type="ECO:0000313" key="5">
    <source>
        <dbReference type="WBParaSite" id="maker-uti_cns_0018715-snap-gene-0.2-mRNA-1"/>
    </source>
</evidence>
<keyword evidence="3" id="KW-0408">Iron</keyword>
<dbReference type="InterPro" id="IPR001128">
    <property type="entry name" value="Cyt_P450"/>
</dbReference>
<evidence type="ECO:0000256" key="2">
    <source>
        <dbReference type="ARBA" id="ARBA00022723"/>
    </source>
</evidence>
<dbReference type="GO" id="GO:0006805">
    <property type="term" value="P:xenobiotic metabolic process"/>
    <property type="evidence" value="ECO:0007669"/>
    <property type="project" value="TreeGrafter"/>
</dbReference>
<protein>
    <submittedName>
        <fullName evidence="5">Cytochrome P450</fullName>
    </submittedName>
</protein>
<dbReference type="GO" id="GO:0008395">
    <property type="term" value="F:steroid hydroxylase activity"/>
    <property type="evidence" value="ECO:0007669"/>
    <property type="project" value="TreeGrafter"/>
</dbReference>
<dbReference type="Pfam" id="PF00067">
    <property type="entry name" value="p450"/>
    <property type="match status" value="1"/>
</dbReference>
<keyword evidence="4" id="KW-1185">Reference proteome</keyword>
<evidence type="ECO:0000313" key="4">
    <source>
        <dbReference type="Proteomes" id="UP000095280"/>
    </source>
</evidence>
<proteinExistence type="inferred from homology"/>
<accession>A0A1I8IXR2</accession>
<dbReference type="GO" id="GO:0006082">
    <property type="term" value="P:organic acid metabolic process"/>
    <property type="evidence" value="ECO:0007669"/>
    <property type="project" value="TreeGrafter"/>
</dbReference>
<evidence type="ECO:0000256" key="1">
    <source>
        <dbReference type="ARBA" id="ARBA00010617"/>
    </source>
</evidence>
<keyword evidence="2" id="KW-0479">Metal-binding</keyword>
<dbReference type="GO" id="GO:0005506">
    <property type="term" value="F:iron ion binding"/>
    <property type="evidence" value="ECO:0007669"/>
    <property type="project" value="InterPro"/>
</dbReference>
<organism evidence="4 5">
    <name type="scientific">Macrostomum lignano</name>
    <dbReference type="NCBI Taxonomy" id="282301"/>
    <lineage>
        <taxon>Eukaryota</taxon>
        <taxon>Metazoa</taxon>
        <taxon>Spiralia</taxon>
        <taxon>Lophotrochozoa</taxon>
        <taxon>Platyhelminthes</taxon>
        <taxon>Rhabditophora</taxon>
        <taxon>Macrostomorpha</taxon>
        <taxon>Macrostomida</taxon>
        <taxon>Macrostomidae</taxon>
        <taxon>Macrostomum</taxon>
    </lineage>
</organism>
<dbReference type="GO" id="GO:0020037">
    <property type="term" value="F:heme binding"/>
    <property type="evidence" value="ECO:0007669"/>
    <property type="project" value="InterPro"/>
</dbReference>
<dbReference type="Gene3D" id="1.10.630.10">
    <property type="entry name" value="Cytochrome P450"/>
    <property type="match status" value="1"/>
</dbReference>
<comment type="similarity">
    <text evidence="1">Belongs to the cytochrome P450 family.</text>
</comment>